<dbReference type="GO" id="GO:0003677">
    <property type="term" value="F:DNA binding"/>
    <property type="evidence" value="ECO:0007669"/>
    <property type="project" value="UniProtKB-UniRule"/>
</dbReference>
<dbReference type="PROSITE" id="PS50977">
    <property type="entry name" value="HTH_TETR_2"/>
    <property type="match status" value="1"/>
</dbReference>
<dbReference type="EMBL" id="NHSJ01000034">
    <property type="protein sequence ID" value="PPQ32773.1"/>
    <property type="molecule type" value="Genomic_DNA"/>
</dbReference>
<dbReference type="Proteomes" id="UP000239089">
    <property type="component" value="Unassembled WGS sequence"/>
</dbReference>
<evidence type="ECO:0000313" key="2">
    <source>
        <dbReference type="EMBL" id="PPQ32773.1"/>
    </source>
</evidence>
<reference evidence="2 3" key="1">
    <citation type="journal article" date="2018" name="Arch. Microbiol.">
        <title>New insights into the metabolic potential of the phototrophic purple bacterium Rhodopila globiformis DSM 161(T) from its draft genome sequence and evidence for a vanadium-dependent nitrogenase.</title>
        <authorList>
            <person name="Imhoff J.F."/>
            <person name="Rahn T."/>
            <person name="Kunzel S."/>
            <person name="Neulinger S.C."/>
        </authorList>
    </citation>
    <scope>NUCLEOTIDE SEQUENCE [LARGE SCALE GENOMIC DNA]</scope>
    <source>
        <strain evidence="2 3">DSM 16996</strain>
    </source>
</reference>
<accession>A0A2S6NDU5</accession>
<sequence>MNAHKQNSDESSEFKPGDAREEVVDALMALAAEKPWAEISLAEVAARAGLSLARFRDAFPSKGAVLGGFSRRIDRIVLDATTDDLADETVKDRLFDVLMRRFDALKPYKAALVNIDAWAMRDPFAVVELNRLAVNSLRFMLEAAGQGSESPVGAVKLQGLVVAWLRVFHVWLGDDTEDSAITMAALDHELARGKVWAERLDEAHKALAPLANPLIGLASKIFNFKP</sequence>
<evidence type="ECO:0000256" key="1">
    <source>
        <dbReference type="ARBA" id="ARBA00023125"/>
    </source>
</evidence>
<keyword evidence="3" id="KW-1185">Reference proteome</keyword>
<dbReference type="InterPro" id="IPR009057">
    <property type="entry name" value="Homeodomain-like_sf"/>
</dbReference>
<comment type="caution">
    <text evidence="2">The sequence shown here is derived from an EMBL/GenBank/DDBJ whole genome shotgun (WGS) entry which is preliminary data.</text>
</comment>
<dbReference type="Gene3D" id="1.10.357.10">
    <property type="entry name" value="Tetracycline Repressor, domain 2"/>
    <property type="match status" value="1"/>
</dbReference>
<proteinExistence type="predicted"/>
<dbReference type="SUPFAM" id="SSF46689">
    <property type="entry name" value="Homeodomain-like"/>
    <property type="match status" value="1"/>
</dbReference>
<evidence type="ECO:0000313" key="3">
    <source>
        <dbReference type="Proteomes" id="UP000239089"/>
    </source>
</evidence>
<dbReference type="InterPro" id="IPR001647">
    <property type="entry name" value="HTH_TetR"/>
</dbReference>
<keyword evidence="1" id="KW-0238">DNA-binding</keyword>
<organism evidence="2 3">
    <name type="scientific">Rhodoblastus sphagnicola</name>
    <dbReference type="NCBI Taxonomy" id="333368"/>
    <lineage>
        <taxon>Bacteria</taxon>
        <taxon>Pseudomonadati</taxon>
        <taxon>Pseudomonadota</taxon>
        <taxon>Alphaproteobacteria</taxon>
        <taxon>Hyphomicrobiales</taxon>
        <taxon>Rhodoblastaceae</taxon>
        <taxon>Rhodoblastus</taxon>
    </lineage>
</organism>
<dbReference type="OrthoDB" id="7828598at2"/>
<gene>
    <name evidence="2" type="ORF">CCR94_03800</name>
</gene>
<dbReference type="AlphaFoldDB" id="A0A2S6NDU5"/>
<name>A0A2S6NDU5_9HYPH</name>
<dbReference type="RefSeq" id="WP_104506544.1">
    <property type="nucleotide sequence ID" value="NZ_JACIGC010000007.1"/>
</dbReference>
<protein>
    <submittedName>
        <fullName evidence="2">Uncharacterized protein</fullName>
    </submittedName>
</protein>